<organism evidence="2 3">
    <name type="scientific">Mucilaginibacter gynuensis</name>
    <dbReference type="NCBI Taxonomy" id="1302236"/>
    <lineage>
        <taxon>Bacteria</taxon>
        <taxon>Pseudomonadati</taxon>
        <taxon>Bacteroidota</taxon>
        <taxon>Sphingobacteriia</taxon>
        <taxon>Sphingobacteriales</taxon>
        <taxon>Sphingobacteriaceae</taxon>
        <taxon>Mucilaginibacter</taxon>
    </lineage>
</organism>
<reference evidence="3" key="1">
    <citation type="journal article" date="2019" name="Int. J. Syst. Evol. Microbiol.">
        <title>The Global Catalogue of Microorganisms (GCM) 10K type strain sequencing project: providing services to taxonomists for standard genome sequencing and annotation.</title>
        <authorList>
            <consortium name="The Broad Institute Genomics Platform"/>
            <consortium name="The Broad Institute Genome Sequencing Center for Infectious Disease"/>
            <person name="Wu L."/>
            <person name="Ma J."/>
        </authorList>
    </citation>
    <scope>NUCLEOTIDE SEQUENCE [LARGE SCALE GENOMIC DNA]</scope>
    <source>
        <strain evidence="3">JCM 17705</strain>
    </source>
</reference>
<sequence>MNIKHIIAASALVALSVNSFGQNVNKLIKRADVERIIKTLSADDMQGRGTFTPGIEKAATFIANEFKQIGLTPLTGNKGYLQSFSLNRSTPLKATVNINGTELSPDSAFVAAGASFTWDSNSGAEVAKIAAGANFREEYFKYIESGKKMIIVVDTSFHAIFKRIKQRSSDGQLVAKGSEKQALVFVLGKYDEVKNYTVTYESKTEELPLANVVGVLKGKTKPKEFVIFSGHYDHLGIIKPMDGDSIANGADDDASGTTAVISLARYYKKLNNNARTLIFVAFTAEEIGGYGSRHFSEKVDPEKTVAMFNIEMIGKASKFGTNSAFITGYERSNFGTILQKNLKGTVFQFHPDPYPEQELFYRSDNATLARLGVPAHSISTDQIDSDKLYHTVKDEFSSLDAGNITSTIRAIALSSRTIVSGKDTPTRIAKEK</sequence>
<keyword evidence="3" id="KW-1185">Reference proteome</keyword>
<dbReference type="InterPro" id="IPR007484">
    <property type="entry name" value="Peptidase_M28"/>
</dbReference>
<feature type="domain" description="Peptidase M28" evidence="1">
    <location>
        <begin position="211"/>
        <end position="411"/>
    </location>
</feature>
<evidence type="ECO:0000313" key="3">
    <source>
        <dbReference type="Proteomes" id="UP001500582"/>
    </source>
</evidence>
<dbReference type="EMBL" id="BAABFT010000012">
    <property type="protein sequence ID" value="GAA4332346.1"/>
    <property type="molecule type" value="Genomic_DNA"/>
</dbReference>
<dbReference type="SUPFAM" id="SSF53187">
    <property type="entry name" value="Zn-dependent exopeptidases"/>
    <property type="match status" value="1"/>
</dbReference>
<gene>
    <name evidence="2" type="ORF">GCM10023149_38580</name>
</gene>
<dbReference type="Pfam" id="PF04389">
    <property type="entry name" value="Peptidase_M28"/>
    <property type="match status" value="1"/>
</dbReference>
<dbReference type="Gene3D" id="3.40.630.10">
    <property type="entry name" value="Zn peptidases"/>
    <property type="match status" value="2"/>
</dbReference>
<comment type="caution">
    <text evidence="2">The sequence shown here is derived from an EMBL/GenBank/DDBJ whole genome shotgun (WGS) entry which is preliminary data.</text>
</comment>
<dbReference type="RefSeq" id="WP_345212807.1">
    <property type="nucleotide sequence ID" value="NZ_BAABFT010000012.1"/>
</dbReference>
<name>A0ABP8H0M1_9SPHI</name>
<evidence type="ECO:0000259" key="1">
    <source>
        <dbReference type="Pfam" id="PF04389"/>
    </source>
</evidence>
<proteinExistence type="predicted"/>
<dbReference type="Proteomes" id="UP001500582">
    <property type="component" value="Unassembled WGS sequence"/>
</dbReference>
<dbReference type="PANTHER" id="PTHR12147">
    <property type="entry name" value="METALLOPEPTIDASE M28 FAMILY MEMBER"/>
    <property type="match status" value="1"/>
</dbReference>
<evidence type="ECO:0000313" key="2">
    <source>
        <dbReference type="EMBL" id="GAA4332346.1"/>
    </source>
</evidence>
<accession>A0ABP8H0M1</accession>
<dbReference type="InterPro" id="IPR045175">
    <property type="entry name" value="M28_fam"/>
</dbReference>
<protein>
    <recommendedName>
        <fullName evidence="1">Peptidase M28 domain-containing protein</fullName>
    </recommendedName>
</protein>
<dbReference type="PANTHER" id="PTHR12147:SF26">
    <property type="entry name" value="PEPTIDASE M28 DOMAIN-CONTAINING PROTEIN"/>
    <property type="match status" value="1"/>
</dbReference>